<evidence type="ECO:0000313" key="3">
    <source>
        <dbReference type="EMBL" id="SNR16385.1"/>
    </source>
</evidence>
<dbReference type="Proteomes" id="UP000215214">
    <property type="component" value="Chromosome TJEJU"/>
</dbReference>
<organism evidence="3 4">
    <name type="scientific">Tenacibaculum jejuense</name>
    <dbReference type="NCBI Taxonomy" id="584609"/>
    <lineage>
        <taxon>Bacteria</taxon>
        <taxon>Pseudomonadati</taxon>
        <taxon>Bacteroidota</taxon>
        <taxon>Flavobacteriia</taxon>
        <taxon>Flavobacteriales</taxon>
        <taxon>Flavobacteriaceae</taxon>
        <taxon>Tenacibaculum</taxon>
    </lineage>
</organism>
<dbReference type="RefSeq" id="WP_157730222.1">
    <property type="nucleotide sequence ID" value="NZ_LT899436.1"/>
</dbReference>
<dbReference type="Pfam" id="PF18962">
    <property type="entry name" value="Por_Secre_tail"/>
    <property type="match status" value="1"/>
</dbReference>
<sequence length="416" mass="47202">MKSKITLVIVLIFTALFQPYNINSQVNDVQVFGFIHSLVHHSSLRETPIPETATFYWVNDIVQSTSDTFAASGTFGQLTDHVDRNLPPNPGIGYDGVPGTWDPDTGGTFTTSTTNTILITAANFIQYVSPTQQDPADSTTGRTVVSKTETLFDWLNNEKPNLRFYIYGNWPEMDLMNSYPPTLPTQNEIDEFHNITMGISGNFNSWWTDYQDAIIASRPSYNARLIPVGRIISQILTSVIPNQIPFNELYEDSDPHGRANIYFLAGMITYMAMYEKEIPASYMPSSIISSAIRNNLTQIRSFIAQELNDFNFPNGNSRIFYNRPVLSTEENQIVENNISIIPNPVSNVFQIESQTNNTFDISIYNVNGQVLKDIPNYNTTTERNFIDINNLSNGIYFLRLKDQTNNFIITRKIIKR</sequence>
<protein>
    <recommendedName>
        <fullName evidence="2">Secretion system C-terminal sorting domain-containing protein</fullName>
    </recommendedName>
</protein>
<accession>A0A238UBD5</accession>
<keyword evidence="1" id="KW-0732">Signal</keyword>
<keyword evidence="4" id="KW-1185">Reference proteome</keyword>
<reference evidence="3 4" key="1">
    <citation type="submission" date="2017-07" db="EMBL/GenBank/DDBJ databases">
        <authorList>
            <person name="Sun Z.S."/>
            <person name="Albrecht U."/>
            <person name="Echele G."/>
            <person name="Lee C.C."/>
        </authorList>
    </citation>
    <scope>NUCLEOTIDE SEQUENCE [LARGE SCALE GENOMIC DNA]</scope>
    <source>
        <strain evidence="4">type strain: KCTC 22618</strain>
    </source>
</reference>
<evidence type="ECO:0000259" key="2">
    <source>
        <dbReference type="Pfam" id="PF18962"/>
    </source>
</evidence>
<name>A0A238UBD5_9FLAO</name>
<dbReference type="EMBL" id="LT899436">
    <property type="protein sequence ID" value="SNR16385.1"/>
    <property type="molecule type" value="Genomic_DNA"/>
</dbReference>
<dbReference type="KEGG" id="tje:TJEJU_2706"/>
<dbReference type="InterPro" id="IPR026444">
    <property type="entry name" value="Secre_tail"/>
</dbReference>
<gene>
    <name evidence="3" type="ORF">TJEJU_2706</name>
</gene>
<dbReference type="OrthoDB" id="7783360at2"/>
<evidence type="ECO:0000313" key="4">
    <source>
        <dbReference type="Proteomes" id="UP000215214"/>
    </source>
</evidence>
<proteinExistence type="predicted"/>
<dbReference type="AlphaFoldDB" id="A0A238UBD5"/>
<feature type="domain" description="Secretion system C-terminal sorting" evidence="2">
    <location>
        <begin position="340"/>
        <end position="414"/>
    </location>
</feature>
<dbReference type="NCBIfam" id="TIGR04183">
    <property type="entry name" value="Por_Secre_tail"/>
    <property type="match status" value="1"/>
</dbReference>
<evidence type="ECO:0000256" key="1">
    <source>
        <dbReference type="ARBA" id="ARBA00022729"/>
    </source>
</evidence>